<dbReference type="EMBL" id="CAMXCT030003558">
    <property type="protein sequence ID" value="CAL4792404.1"/>
    <property type="molecule type" value="Genomic_DNA"/>
</dbReference>
<evidence type="ECO:0000313" key="2">
    <source>
        <dbReference type="EMBL" id="CAI4005092.1"/>
    </source>
</evidence>
<dbReference type="EMBL" id="CAMXCT010003558">
    <property type="protein sequence ID" value="CAI4005092.1"/>
    <property type="molecule type" value="Genomic_DNA"/>
</dbReference>
<dbReference type="EMBL" id="CAMXCT020003558">
    <property type="protein sequence ID" value="CAL1158467.1"/>
    <property type="molecule type" value="Genomic_DNA"/>
</dbReference>
<protein>
    <submittedName>
        <fullName evidence="2">Uncharacterized protein</fullName>
    </submittedName>
</protein>
<sequence length="162" mass="18058">MAVSKNAAGYSGLTEAEQKQLKALLNKAQQTPNVSGGSAMTDASMRLRGESDSEFEAVGSPTTPSELFRSEDRKEVPLPKNCNLKDWTHTVCQLPKVSGEPKWNGQTYSELLRMAIDGDKELNKYLGFIYKKYHGSYDGTHKTQAVDLAGFLLYMEFDPERE</sequence>
<feature type="non-terminal residue" evidence="2">
    <location>
        <position position="162"/>
    </location>
</feature>
<gene>
    <name evidence="2" type="ORF">C1SCF055_LOCUS30847</name>
</gene>
<evidence type="ECO:0000256" key="1">
    <source>
        <dbReference type="SAM" id="MobiDB-lite"/>
    </source>
</evidence>
<keyword evidence="4" id="KW-1185">Reference proteome</keyword>
<name>A0A9P1D8J0_9DINO</name>
<reference evidence="2" key="1">
    <citation type="submission" date="2022-10" db="EMBL/GenBank/DDBJ databases">
        <authorList>
            <person name="Chen Y."/>
            <person name="Dougan E. K."/>
            <person name="Chan C."/>
            <person name="Rhodes N."/>
            <person name="Thang M."/>
        </authorList>
    </citation>
    <scope>NUCLEOTIDE SEQUENCE</scope>
</reference>
<proteinExistence type="predicted"/>
<dbReference type="Proteomes" id="UP001152797">
    <property type="component" value="Unassembled WGS sequence"/>
</dbReference>
<feature type="region of interest" description="Disordered" evidence="1">
    <location>
        <begin position="49"/>
        <end position="72"/>
    </location>
</feature>
<comment type="caution">
    <text evidence="2">The sequence shown here is derived from an EMBL/GenBank/DDBJ whole genome shotgun (WGS) entry which is preliminary data.</text>
</comment>
<evidence type="ECO:0000313" key="4">
    <source>
        <dbReference type="Proteomes" id="UP001152797"/>
    </source>
</evidence>
<evidence type="ECO:0000313" key="3">
    <source>
        <dbReference type="EMBL" id="CAL1158467.1"/>
    </source>
</evidence>
<reference evidence="3" key="2">
    <citation type="submission" date="2024-04" db="EMBL/GenBank/DDBJ databases">
        <authorList>
            <person name="Chen Y."/>
            <person name="Shah S."/>
            <person name="Dougan E. K."/>
            <person name="Thang M."/>
            <person name="Chan C."/>
        </authorList>
    </citation>
    <scope>NUCLEOTIDE SEQUENCE [LARGE SCALE GENOMIC DNA]</scope>
</reference>
<dbReference type="AlphaFoldDB" id="A0A9P1D8J0"/>
<accession>A0A9P1D8J0</accession>
<organism evidence="2">
    <name type="scientific">Cladocopium goreaui</name>
    <dbReference type="NCBI Taxonomy" id="2562237"/>
    <lineage>
        <taxon>Eukaryota</taxon>
        <taxon>Sar</taxon>
        <taxon>Alveolata</taxon>
        <taxon>Dinophyceae</taxon>
        <taxon>Suessiales</taxon>
        <taxon>Symbiodiniaceae</taxon>
        <taxon>Cladocopium</taxon>
    </lineage>
</organism>